<evidence type="ECO:0000259" key="4">
    <source>
        <dbReference type="Pfam" id="PF16653"/>
    </source>
</evidence>
<dbReference type="Gene3D" id="3.30.360.10">
    <property type="entry name" value="Dihydrodipicolinate Reductase, domain 2"/>
    <property type="match status" value="1"/>
</dbReference>
<dbReference type="EMBL" id="QGUB01000003">
    <property type="protein sequence ID" value="PWW46910.1"/>
    <property type="molecule type" value="Genomic_DNA"/>
</dbReference>
<dbReference type="InterPro" id="IPR051168">
    <property type="entry name" value="AASS"/>
</dbReference>
<evidence type="ECO:0000256" key="1">
    <source>
        <dbReference type="ARBA" id="ARBA00023002"/>
    </source>
</evidence>
<proteinExistence type="predicted"/>
<dbReference type="Pfam" id="PF03435">
    <property type="entry name" value="Sacchrp_dh_NADP"/>
    <property type="match status" value="1"/>
</dbReference>
<dbReference type="Gene3D" id="3.40.50.720">
    <property type="entry name" value="NAD(P)-binding Rossmann-like Domain"/>
    <property type="match status" value="1"/>
</dbReference>
<feature type="domain" description="Saccharopine dehydrogenase NADP binding" evidence="3">
    <location>
        <begin position="3"/>
        <end position="96"/>
    </location>
</feature>
<keyword evidence="6" id="KW-1185">Reference proteome</keyword>
<organism evidence="5 6">
    <name type="scientific">Melaminivora alkalimesophila</name>
    <dbReference type="NCBI Taxonomy" id="1165852"/>
    <lineage>
        <taxon>Bacteria</taxon>
        <taxon>Pseudomonadati</taxon>
        <taxon>Pseudomonadota</taxon>
        <taxon>Betaproteobacteria</taxon>
        <taxon>Burkholderiales</taxon>
        <taxon>Comamonadaceae</taxon>
        <taxon>Melaminivora</taxon>
    </lineage>
</organism>
<gene>
    <name evidence="5" type="ORF">DFR36_103185</name>
</gene>
<sequence>MKIALLGAGHIGQRIAQLLADSGDYEVTAIDRSATALQPLQAAGRVRAQMVDTADARALGAALVGQDAVLNALPYHLATLVATEARAAGCHYFDLTEDVASTRAIQELAVGADTAFMPQCGLAPGFIGIAAHHLAQQLDEVHEVKLRVGALPAYPNNALKYNLTWSVDGLVNEYCRPCEAVRDGRRIEVLPLEGLEHFSLDGVEYEAFNTSGGLGTLCETWAGKLRSIDYKTVRYPGHRDLMWVLLEELRMKDDQETLKRILRRSVPMTMQDVVLVFVSVSGMRAGQLVQEVFARKVFADHSGSQPLSAIQITTAAGICAALDLFREGKLPRKGFIRQEQVALPDFLANRFGAPYQQASAPLASPAPGTAPPAMPAAVTGRGPQGQCLQGLGRASARPPHPRDRRTAPHADGDCIAGQPLPASADRLGGPQLV</sequence>
<dbReference type="InterPro" id="IPR005097">
    <property type="entry name" value="Sacchrp_dh_NADP-bd"/>
</dbReference>
<feature type="compositionally biased region" description="Low complexity" evidence="2">
    <location>
        <begin position="358"/>
        <end position="367"/>
    </location>
</feature>
<feature type="region of interest" description="Disordered" evidence="2">
    <location>
        <begin position="358"/>
        <end position="433"/>
    </location>
</feature>
<feature type="domain" description="Saccharopine dehydrogenase-like C-terminal" evidence="4">
    <location>
        <begin position="121"/>
        <end position="344"/>
    </location>
</feature>
<dbReference type="GO" id="GO:0016491">
    <property type="term" value="F:oxidoreductase activity"/>
    <property type="evidence" value="ECO:0007669"/>
    <property type="project" value="UniProtKB-KW"/>
</dbReference>
<accession>A0A317RGL5</accession>
<dbReference type="Pfam" id="PF16653">
    <property type="entry name" value="Sacchrp_dh_C"/>
    <property type="match status" value="1"/>
</dbReference>
<dbReference type="InterPro" id="IPR032095">
    <property type="entry name" value="Sacchrp_dh-like_C"/>
</dbReference>
<name>A0A317RGL5_9BURK</name>
<feature type="compositionally biased region" description="Basic and acidic residues" evidence="2">
    <location>
        <begin position="400"/>
        <end position="412"/>
    </location>
</feature>
<evidence type="ECO:0000259" key="3">
    <source>
        <dbReference type="Pfam" id="PF03435"/>
    </source>
</evidence>
<dbReference type="PANTHER" id="PTHR11133:SF22">
    <property type="entry name" value="ALPHA-AMINOADIPIC SEMIALDEHYDE SYNTHASE, MITOCHONDRIAL"/>
    <property type="match status" value="1"/>
</dbReference>
<evidence type="ECO:0000256" key="2">
    <source>
        <dbReference type="SAM" id="MobiDB-lite"/>
    </source>
</evidence>
<comment type="caution">
    <text evidence="5">The sequence shown here is derived from an EMBL/GenBank/DDBJ whole genome shotgun (WGS) entry which is preliminary data.</text>
</comment>
<evidence type="ECO:0000313" key="6">
    <source>
        <dbReference type="Proteomes" id="UP000246483"/>
    </source>
</evidence>
<evidence type="ECO:0000313" key="5">
    <source>
        <dbReference type="EMBL" id="PWW46910.1"/>
    </source>
</evidence>
<dbReference type="AlphaFoldDB" id="A0A317RGL5"/>
<dbReference type="SUPFAM" id="SSF55347">
    <property type="entry name" value="Glyceraldehyde-3-phosphate dehydrogenase-like, C-terminal domain"/>
    <property type="match status" value="1"/>
</dbReference>
<dbReference type="OrthoDB" id="9769367at2"/>
<dbReference type="PANTHER" id="PTHR11133">
    <property type="entry name" value="SACCHAROPINE DEHYDROGENASE"/>
    <property type="match status" value="1"/>
</dbReference>
<dbReference type="Proteomes" id="UP000246483">
    <property type="component" value="Unassembled WGS sequence"/>
</dbReference>
<reference evidence="5 6" key="1">
    <citation type="submission" date="2018-05" db="EMBL/GenBank/DDBJ databases">
        <title>Genomic Encyclopedia of Type Strains, Phase IV (KMG-IV): sequencing the most valuable type-strain genomes for metagenomic binning, comparative biology and taxonomic classification.</title>
        <authorList>
            <person name="Goeker M."/>
        </authorList>
    </citation>
    <scope>NUCLEOTIDE SEQUENCE [LARGE SCALE GENOMIC DNA]</scope>
    <source>
        <strain evidence="5 6">DSM 26006</strain>
    </source>
</reference>
<dbReference type="InterPro" id="IPR036291">
    <property type="entry name" value="NAD(P)-bd_dom_sf"/>
</dbReference>
<protein>
    <submittedName>
        <fullName evidence="5">Saccharopine dehydrogenase-like NADP-dependent oxidoreductase</fullName>
    </submittedName>
</protein>
<keyword evidence="1" id="KW-0560">Oxidoreductase</keyword>
<dbReference type="SUPFAM" id="SSF51735">
    <property type="entry name" value="NAD(P)-binding Rossmann-fold domains"/>
    <property type="match status" value="1"/>
</dbReference>